<sequence length="102" mass="11582">MRDDQIERIKVMSEDIAEDMLKTAYVALETPLDSKQARGDKGFMYKIVKDQAGVIATIQRILDIKSGKIPPISATQATQEKYEQQLIEKAEKEAEKLKQRVS</sequence>
<proteinExistence type="predicted"/>
<organism evidence="1 2">
    <name type="scientific">Acinetobacter baumannii</name>
    <dbReference type="NCBI Taxonomy" id="470"/>
    <lineage>
        <taxon>Bacteria</taxon>
        <taxon>Pseudomonadati</taxon>
        <taxon>Pseudomonadota</taxon>
        <taxon>Gammaproteobacteria</taxon>
        <taxon>Moraxellales</taxon>
        <taxon>Moraxellaceae</taxon>
        <taxon>Acinetobacter</taxon>
        <taxon>Acinetobacter calcoaceticus/baumannii complex</taxon>
    </lineage>
</organism>
<gene>
    <name evidence="1" type="ORF">FJU42_09760</name>
</gene>
<dbReference type="Proteomes" id="UP000315888">
    <property type="component" value="Unassembled WGS sequence"/>
</dbReference>
<dbReference type="RefSeq" id="WP_001204064.1">
    <property type="nucleotide sequence ID" value="NZ_CAUZGP010000003.1"/>
</dbReference>
<protein>
    <submittedName>
        <fullName evidence="1">Uncharacterized protein</fullName>
    </submittedName>
</protein>
<dbReference type="EMBL" id="VHGY01000026">
    <property type="protein sequence ID" value="TPU64231.1"/>
    <property type="molecule type" value="Genomic_DNA"/>
</dbReference>
<evidence type="ECO:0000313" key="2">
    <source>
        <dbReference type="Proteomes" id="UP000315888"/>
    </source>
</evidence>
<accession>A0A8B5UHB3</accession>
<name>A0A8B5UHB3_ACIBA</name>
<evidence type="ECO:0000313" key="1">
    <source>
        <dbReference type="EMBL" id="TPU64231.1"/>
    </source>
</evidence>
<reference evidence="1 2" key="1">
    <citation type="submission" date="2019-06" db="EMBL/GenBank/DDBJ databases">
        <title>A Diverse Panel of Clinical Acinetobacter baumannii for Research Use.</title>
        <authorList>
            <person name="Mcgann P."/>
            <person name="Snesrud E."/>
            <person name="Galac M.R."/>
        </authorList>
    </citation>
    <scope>NUCLEOTIDE SEQUENCE [LARGE SCALE GENOMIC DNA]</scope>
    <source>
        <strain evidence="1 2">MRSN14237</strain>
    </source>
</reference>
<dbReference type="AlphaFoldDB" id="A0A8B5UHB3"/>
<comment type="caution">
    <text evidence="1">The sequence shown here is derived from an EMBL/GenBank/DDBJ whole genome shotgun (WGS) entry which is preliminary data.</text>
</comment>